<proteinExistence type="predicted"/>
<organism evidence="1">
    <name type="scientific">Lepeophtheirus salmonis</name>
    <name type="common">Salmon louse</name>
    <name type="synonym">Caligus salmonis</name>
    <dbReference type="NCBI Taxonomy" id="72036"/>
    <lineage>
        <taxon>Eukaryota</taxon>
        <taxon>Metazoa</taxon>
        <taxon>Ecdysozoa</taxon>
        <taxon>Arthropoda</taxon>
        <taxon>Crustacea</taxon>
        <taxon>Multicrustacea</taxon>
        <taxon>Hexanauplia</taxon>
        <taxon>Copepoda</taxon>
        <taxon>Siphonostomatoida</taxon>
        <taxon>Caligidae</taxon>
        <taxon>Lepeophtheirus</taxon>
    </lineage>
</organism>
<dbReference type="EMBL" id="HACA01001395">
    <property type="protein sequence ID" value="CDW18756.1"/>
    <property type="molecule type" value="Transcribed_RNA"/>
</dbReference>
<accession>A0A0K2SZU6</accession>
<name>A0A0K2SZU6_LEPSM</name>
<evidence type="ECO:0000313" key="1">
    <source>
        <dbReference type="EMBL" id="CDW18756.1"/>
    </source>
</evidence>
<reference evidence="1" key="1">
    <citation type="submission" date="2014-05" db="EMBL/GenBank/DDBJ databases">
        <authorList>
            <person name="Chronopoulou M."/>
        </authorList>
    </citation>
    <scope>NUCLEOTIDE SEQUENCE</scope>
    <source>
        <tissue evidence="1">Whole organism</tissue>
    </source>
</reference>
<protein>
    <submittedName>
        <fullName evidence="1">Uncharacterized protein</fullName>
    </submittedName>
</protein>
<dbReference type="AlphaFoldDB" id="A0A0K2SZU6"/>
<sequence>MNVNYKGKWYKMSRLGFGLNCAPQIMKSVLAYALLRDKEVAEATDQLGKD</sequence>